<gene>
    <name evidence="2" type="ORF">AVDCRST_MAG22-2762</name>
</gene>
<feature type="transmembrane region" description="Helical" evidence="1">
    <location>
        <begin position="182"/>
        <end position="201"/>
    </location>
</feature>
<keyword evidence="1" id="KW-1133">Transmembrane helix</keyword>
<name>A0A6J4PWE7_9ACTN</name>
<keyword evidence="1" id="KW-0472">Membrane</keyword>
<dbReference type="InterPro" id="IPR038665">
    <property type="entry name" value="Voltage-dep_anion_channel_sf"/>
</dbReference>
<feature type="transmembrane region" description="Helical" evidence="1">
    <location>
        <begin position="51"/>
        <end position="72"/>
    </location>
</feature>
<reference evidence="2" key="1">
    <citation type="submission" date="2020-02" db="EMBL/GenBank/DDBJ databases">
        <authorList>
            <person name="Meier V. D."/>
        </authorList>
    </citation>
    <scope>NUCLEOTIDE SEQUENCE</scope>
    <source>
        <strain evidence="2">AVDCRST_MAG22</strain>
    </source>
</reference>
<feature type="transmembrane region" description="Helical" evidence="1">
    <location>
        <begin position="325"/>
        <end position="343"/>
    </location>
</feature>
<sequence>MVLLVLLWGASALARRYLIGADASPFPSGGIVMAGGIFVIAALGKLPLPVLVVRLVVLELLVVWAFIAYSYVGSGLSGGLAEGLRQPANVFAVGTWVAGSAVLGRALVGELPGWEPVAFALWLVAAAVWLWYLSLLPAAFRDAVDPSDGYRATGAVLLPVVGTQSLVVAGDALLPGGMPRTVAVALILLGCLLYAFGLFLVGRRYGRSGWTLADDWDNTNCILHGATSITGLAIVLTGALPGTWAVATWVWILAAFVLVEAAEVLRAFFRTRAYGWRKGVLAYLPSQWSRNFTFGMFYAFSLQLQMSAIQMPLVAAGLLRIVVTYGHYVVLAFLLAETAVFLADRVRSGAAEPKG</sequence>
<evidence type="ECO:0000313" key="2">
    <source>
        <dbReference type="EMBL" id="CAA9423713.1"/>
    </source>
</evidence>
<feature type="transmembrane region" description="Helical" evidence="1">
    <location>
        <begin position="221"/>
        <end position="240"/>
    </location>
</feature>
<organism evidence="2">
    <name type="scientific">uncultured Rubrobacteraceae bacterium</name>
    <dbReference type="NCBI Taxonomy" id="349277"/>
    <lineage>
        <taxon>Bacteria</taxon>
        <taxon>Bacillati</taxon>
        <taxon>Actinomycetota</taxon>
        <taxon>Rubrobacteria</taxon>
        <taxon>Rubrobacterales</taxon>
        <taxon>Rubrobacteraceae</taxon>
        <taxon>environmental samples</taxon>
    </lineage>
</organism>
<proteinExistence type="predicted"/>
<dbReference type="AlphaFoldDB" id="A0A6J4PWE7"/>
<protein>
    <recommendedName>
        <fullName evidence="3">C4-dicarboxylate transporter/malic acid transport protein</fullName>
    </recommendedName>
</protein>
<accession>A0A6J4PWE7</accession>
<feature type="transmembrane region" description="Helical" evidence="1">
    <location>
        <begin position="119"/>
        <end position="140"/>
    </location>
</feature>
<dbReference type="EMBL" id="CADCUV010000124">
    <property type="protein sequence ID" value="CAA9423713.1"/>
    <property type="molecule type" value="Genomic_DNA"/>
</dbReference>
<feature type="transmembrane region" description="Helical" evidence="1">
    <location>
        <begin position="24"/>
        <end position="44"/>
    </location>
</feature>
<evidence type="ECO:0008006" key="3">
    <source>
        <dbReference type="Google" id="ProtNLM"/>
    </source>
</evidence>
<dbReference type="Gene3D" id="1.50.10.150">
    <property type="entry name" value="Voltage-dependent anion channel"/>
    <property type="match status" value="1"/>
</dbReference>
<feature type="transmembrane region" description="Helical" evidence="1">
    <location>
        <begin position="297"/>
        <end position="319"/>
    </location>
</feature>
<feature type="transmembrane region" description="Helical" evidence="1">
    <location>
        <begin position="246"/>
        <end position="269"/>
    </location>
</feature>
<keyword evidence="1" id="KW-0812">Transmembrane</keyword>
<evidence type="ECO:0000256" key="1">
    <source>
        <dbReference type="SAM" id="Phobius"/>
    </source>
</evidence>